<reference evidence="3" key="1">
    <citation type="submission" date="2018-09" db="EMBL/GenBank/DDBJ databases">
        <title>Acidovorax cavernicola nov. sp. isolated from Gruta de las Maravillas (Aracena, Spain).</title>
        <authorList>
            <person name="Jurado V."/>
            <person name="Gutierrez-Patricio S."/>
            <person name="Gonzalez-Pimentel J.L."/>
            <person name="Miller A.Z."/>
            <person name="Laiz L."/>
            <person name="Saiz-Jimenez C."/>
        </authorList>
    </citation>
    <scope>NUCLEOTIDE SEQUENCE [LARGE SCALE GENOMIC DNA]</scope>
    <source>
        <strain evidence="3">1011MAR3C25</strain>
    </source>
</reference>
<dbReference type="RefSeq" id="WP_119744721.1">
    <property type="nucleotide sequence ID" value="NZ_QZCG01000001.1"/>
</dbReference>
<dbReference type="InterPro" id="IPR001763">
    <property type="entry name" value="Rhodanese-like_dom"/>
</dbReference>
<dbReference type="GO" id="GO:0004792">
    <property type="term" value="F:thiosulfate-cyanide sulfurtransferase activity"/>
    <property type="evidence" value="ECO:0007669"/>
    <property type="project" value="TreeGrafter"/>
</dbReference>
<keyword evidence="3" id="KW-1185">Reference proteome</keyword>
<sequence>MTRTITPEALRSHWLNNREIALIDVREEYPYSRGHAFFALSVPLSEIETRLPALIPRLAAPVAVIDNGEGYAEPAAARIEALGYEDVAIVDGGLAAYAELGEIYIDVNVPSKAFGELVETIRHTPSLPAEEVKRILETEKDIVVLDVRRFEEFNTMSIPGGQSAPGGELVYRVNDLVASDDTTVIVNCAGRTRSIIGTQSLINSGLKNPVYALRNGTIGWTLAGQELAHGRTERARAPSAAGHDVARRQARQWAAHVGVPEIPAATLLSYRAEAESRTLYQFDVRTPEEYAEGHPAGFASAPGGQLVQATDEWVGVRGARIVLYDSDGVRARMTASWLHQMGWDVSVLAEGETPPATDDRPVVPDWSPVLAAGDLVTADTDLTDAVFADLARYAVYSRGHVPGAWYISGNELARDLARLPGTGPIILTSPDGNKAAANLAAARAVTSRPVRVLKGGTAAWKAQGYPFETEARHASDPIDAYTRPYEGTDSPKENMRAYIEWELQLNAQMANDGGISRFRVVRGEPSDQGGIAG</sequence>
<dbReference type="AlphaFoldDB" id="A0A418T7C5"/>
<dbReference type="PANTHER" id="PTHR44086:SF10">
    <property type="entry name" value="THIOSULFATE SULFURTRANSFERASE_RHODANESE-LIKE DOMAIN-CONTAINING PROTEIN 3"/>
    <property type="match status" value="1"/>
</dbReference>
<feature type="domain" description="Rhodanese" evidence="1">
    <location>
        <begin position="283"/>
        <end position="469"/>
    </location>
</feature>
<organism evidence="2 3">
    <name type="scientific">Paracoccus onubensis</name>
    <dbReference type="NCBI Taxonomy" id="1675788"/>
    <lineage>
        <taxon>Bacteria</taxon>
        <taxon>Pseudomonadati</taxon>
        <taxon>Pseudomonadota</taxon>
        <taxon>Alphaproteobacteria</taxon>
        <taxon>Rhodobacterales</taxon>
        <taxon>Paracoccaceae</taxon>
        <taxon>Paracoccus</taxon>
    </lineage>
</organism>
<dbReference type="PROSITE" id="PS50206">
    <property type="entry name" value="RHODANESE_3"/>
    <property type="match status" value="3"/>
</dbReference>
<accession>A0A418T7C5</accession>
<proteinExistence type="predicted"/>
<feature type="domain" description="Rhodanese" evidence="1">
    <location>
        <begin position="138"/>
        <end position="229"/>
    </location>
</feature>
<feature type="domain" description="Rhodanese" evidence="1">
    <location>
        <begin position="16"/>
        <end position="106"/>
    </location>
</feature>
<dbReference type="InterPro" id="IPR036873">
    <property type="entry name" value="Rhodanese-like_dom_sf"/>
</dbReference>
<dbReference type="Proteomes" id="UP000284202">
    <property type="component" value="Unassembled WGS sequence"/>
</dbReference>
<evidence type="ECO:0000259" key="1">
    <source>
        <dbReference type="PROSITE" id="PS50206"/>
    </source>
</evidence>
<dbReference type="SMART" id="SM00450">
    <property type="entry name" value="RHOD"/>
    <property type="match status" value="4"/>
</dbReference>
<evidence type="ECO:0000313" key="3">
    <source>
        <dbReference type="Proteomes" id="UP000284202"/>
    </source>
</evidence>
<protein>
    <submittedName>
        <fullName evidence="2">Rhodanese-related sulfurtransferase</fullName>
    </submittedName>
</protein>
<dbReference type="Gene3D" id="3.40.250.10">
    <property type="entry name" value="Rhodanese-like domain"/>
    <property type="match status" value="4"/>
</dbReference>
<name>A0A418T7C5_9RHOB</name>
<evidence type="ECO:0000313" key="2">
    <source>
        <dbReference type="EMBL" id="RJE89102.1"/>
    </source>
</evidence>
<comment type="caution">
    <text evidence="2">The sequence shown here is derived from an EMBL/GenBank/DDBJ whole genome shotgun (WGS) entry which is preliminary data.</text>
</comment>
<dbReference type="CDD" id="cd01534">
    <property type="entry name" value="4RHOD_Repeat_3"/>
    <property type="match status" value="1"/>
</dbReference>
<dbReference type="OrthoDB" id="9802991at2"/>
<dbReference type="Pfam" id="PF00581">
    <property type="entry name" value="Rhodanese"/>
    <property type="match status" value="4"/>
</dbReference>
<dbReference type="EMBL" id="QZCG01000001">
    <property type="protein sequence ID" value="RJE89102.1"/>
    <property type="molecule type" value="Genomic_DNA"/>
</dbReference>
<keyword evidence="2" id="KW-0808">Transferase</keyword>
<dbReference type="SUPFAM" id="SSF52821">
    <property type="entry name" value="Rhodanese/Cell cycle control phosphatase"/>
    <property type="match status" value="4"/>
</dbReference>
<gene>
    <name evidence="2" type="ORF">D3P04_00110</name>
</gene>
<dbReference type="PANTHER" id="PTHR44086">
    <property type="entry name" value="THIOSULFATE SULFURTRANSFERASE RDL2, MITOCHONDRIAL-RELATED"/>
    <property type="match status" value="1"/>
</dbReference>